<organism evidence="1 2">
    <name type="scientific">Thalassomonas viridans</name>
    <dbReference type="NCBI Taxonomy" id="137584"/>
    <lineage>
        <taxon>Bacteria</taxon>
        <taxon>Pseudomonadati</taxon>
        <taxon>Pseudomonadota</taxon>
        <taxon>Gammaproteobacteria</taxon>
        <taxon>Alteromonadales</taxon>
        <taxon>Colwelliaceae</taxon>
        <taxon>Thalassomonas</taxon>
    </lineage>
</organism>
<reference evidence="1 2" key="2">
    <citation type="journal article" date="2022" name="Mar. Drugs">
        <title>Bioassay-Guided Fractionation Leads to the Detection of Cholic Acid Generated by the Rare Thalassomonas sp.</title>
        <authorList>
            <person name="Pheiffer F."/>
            <person name="Schneider Y.K."/>
            <person name="Hansen E.H."/>
            <person name="Andersen J.H."/>
            <person name="Isaksson J."/>
            <person name="Busche T."/>
            <person name="R C."/>
            <person name="Kalinowski J."/>
            <person name="Zyl L.V."/>
            <person name="Trindade M."/>
        </authorList>
    </citation>
    <scope>NUCLEOTIDE SEQUENCE [LARGE SCALE GENOMIC DNA]</scope>
    <source>
        <strain evidence="1 2">XOM25</strain>
    </source>
</reference>
<protein>
    <submittedName>
        <fullName evidence="1">Uncharacterized protein</fullName>
    </submittedName>
</protein>
<proteinExistence type="predicted"/>
<gene>
    <name evidence="1" type="ORF">SG34_033225</name>
</gene>
<dbReference type="Proteomes" id="UP000032352">
    <property type="component" value="Chromosome pTvir"/>
</dbReference>
<dbReference type="EMBL" id="CP059734">
    <property type="protein sequence ID" value="WDE08763.1"/>
    <property type="molecule type" value="Genomic_DNA"/>
</dbReference>
<name>A0AAE9Z929_9GAMM</name>
<dbReference type="RefSeq" id="WP_044836465.1">
    <property type="nucleotide sequence ID" value="NZ_CP059734.1"/>
</dbReference>
<keyword evidence="2" id="KW-1185">Reference proteome</keyword>
<reference evidence="1 2" key="1">
    <citation type="journal article" date="2015" name="Genome Announc.">
        <title>Draft Genome Sequences of Marine Isolates of Thalassomonas viridans and Thalassomonas actiniarum.</title>
        <authorList>
            <person name="Olonade I."/>
            <person name="van Zyl L.J."/>
            <person name="Trindade M."/>
        </authorList>
    </citation>
    <scope>NUCLEOTIDE SEQUENCE [LARGE SCALE GENOMIC DNA]</scope>
    <source>
        <strain evidence="1 2">XOM25</strain>
    </source>
</reference>
<accession>A0AAE9Z929</accession>
<sequence>MILKELYLYPDLVEYSDNVVDPFRDQSRSICNFLERELKPVKFKTNGFKRICFIGKSVANSKCWVNSSNVLTVEIEFDEKQYLTLAEEELNPYFMTLLKTGLIKCHEQFAIPLEHLISSLERFSAGGYVNKWCFKTKQIKELGIKCALNCQLTTNNFLLTLVVSKGKEIIYDKEILKTDPDEIVFTPMVKDIHLDGDKLIVSDKFGDPTYHLPVKELNM</sequence>
<evidence type="ECO:0000313" key="1">
    <source>
        <dbReference type="EMBL" id="WDE08763.1"/>
    </source>
</evidence>
<dbReference type="KEGG" id="tvd:SG34_033225"/>
<dbReference type="AlphaFoldDB" id="A0AAE9Z929"/>
<evidence type="ECO:0000313" key="2">
    <source>
        <dbReference type="Proteomes" id="UP000032352"/>
    </source>
</evidence>